<dbReference type="STRING" id="360412.LARV_00806"/>
<name>A0A0S7BG21_9CHLR</name>
<evidence type="ECO:0008006" key="3">
    <source>
        <dbReference type="Google" id="ProtNLM"/>
    </source>
</evidence>
<organism evidence="1">
    <name type="scientific">Longilinea arvoryzae</name>
    <dbReference type="NCBI Taxonomy" id="360412"/>
    <lineage>
        <taxon>Bacteria</taxon>
        <taxon>Bacillati</taxon>
        <taxon>Chloroflexota</taxon>
        <taxon>Anaerolineae</taxon>
        <taxon>Anaerolineales</taxon>
        <taxon>Anaerolineaceae</taxon>
        <taxon>Longilinea</taxon>
    </lineage>
</organism>
<gene>
    <name evidence="1" type="ORF">LARV_00806</name>
</gene>
<evidence type="ECO:0000313" key="1">
    <source>
        <dbReference type="EMBL" id="GAP13064.1"/>
    </source>
</evidence>
<keyword evidence="2" id="KW-1185">Reference proteome</keyword>
<accession>A0A0S7BG21</accession>
<protein>
    <recommendedName>
        <fullName evidence="3">Streptomycin adenylyltransferase</fullName>
    </recommendedName>
</protein>
<dbReference type="RefSeq" id="WP_075072429.1">
    <property type="nucleotide sequence ID" value="NZ_DF967972.1"/>
</dbReference>
<reference evidence="1" key="1">
    <citation type="submission" date="2015-07" db="EMBL/GenBank/DDBJ databases">
        <title>Draft Genome Sequences of Anaerolinea thermolimosa IMO-1, Bellilinea caldifistulae GOMI-1, Leptolinea tardivitalis YMTK-2, Levilinea saccharolytica KIBI-1,Longilinea arvoryzae KOME-1, Previously Described as Members of the Anaerolineaceae (Chloroflexi).</title>
        <authorList>
            <person name="Sekiguchi Y."/>
            <person name="Ohashi A."/>
            <person name="Matsuura N."/>
            <person name="Tourlousse M.D."/>
        </authorList>
    </citation>
    <scope>NUCLEOTIDE SEQUENCE [LARGE SCALE GENOMIC DNA]</scope>
    <source>
        <strain evidence="1">KOME-1</strain>
    </source>
</reference>
<proteinExistence type="predicted"/>
<dbReference type="Proteomes" id="UP000055060">
    <property type="component" value="Unassembled WGS sequence"/>
</dbReference>
<dbReference type="InterPro" id="IPR043519">
    <property type="entry name" value="NT_sf"/>
</dbReference>
<dbReference type="OrthoDB" id="383876at2"/>
<dbReference type="EMBL" id="DF967972">
    <property type="protein sequence ID" value="GAP13064.1"/>
    <property type="molecule type" value="Genomic_DNA"/>
</dbReference>
<evidence type="ECO:0000313" key="2">
    <source>
        <dbReference type="Proteomes" id="UP000055060"/>
    </source>
</evidence>
<sequence>MNSPEVLLARLEAIARSLENSGHAEALISCGSVGIELDRLDTYSDLDFFAVVEEGWKEHYITHLDWLEKVAPVVYAFRNTVDGFKLLFADGIFCEFAVFERGELLRVPYAPGRIVWKRPDVPDSIANPTVAGGAPEEKSVDWLLGEALTNLYVGLCRYRRGEKLSAARFIQGYAVDRVVDLAGSIETEGPAPKDIFSGERRFEARFPVIAQLLPGMLPGYERTPESALAILTFLEQHFPVNQALADRIRELAGSGIPG</sequence>
<dbReference type="AlphaFoldDB" id="A0A0S7BG21"/>
<dbReference type="Gene3D" id="3.30.460.10">
    <property type="entry name" value="Beta Polymerase, domain 2"/>
    <property type="match status" value="1"/>
</dbReference>